<feature type="transmembrane region" description="Helical" evidence="1">
    <location>
        <begin position="61"/>
        <end position="86"/>
    </location>
</feature>
<keyword evidence="3" id="KW-1185">Reference proteome</keyword>
<keyword evidence="1" id="KW-0472">Membrane</keyword>
<protein>
    <submittedName>
        <fullName evidence="2">Uncharacterized protein</fullName>
    </submittedName>
</protein>
<proteinExistence type="predicted"/>
<dbReference type="Proteomes" id="UP000677918">
    <property type="component" value="Unassembled WGS sequence"/>
</dbReference>
<feature type="transmembrane region" description="Helical" evidence="1">
    <location>
        <begin position="148"/>
        <end position="168"/>
    </location>
</feature>
<feature type="transmembrane region" description="Helical" evidence="1">
    <location>
        <begin position="223"/>
        <end position="247"/>
    </location>
</feature>
<feature type="transmembrane region" description="Helical" evidence="1">
    <location>
        <begin position="12"/>
        <end position="30"/>
    </location>
</feature>
<organism evidence="2 3">
    <name type="scientific">Xylanibacillus composti</name>
    <dbReference type="NCBI Taxonomy" id="1572762"/>
    <lineage>
        <taxon>Bacteria</taxon>
        <taxon>Bacillati</taxon>
        <taxon>Bacillota</taxon>
        <taxon>Bacilli</taxon>
        <taxon>Bacillales</taxon>
        <taxon>Paenibacillaceae</taxon>
        <taxon>Xylanibacillus</taxon>
    </lineage>
</organism>
<feature type="transmembrane region" description="Helical" evidence="1">
    <location>
        <begin position="180"/>
        <end position="203"/>
    </location>
</feature>
<sequence>MENAYSYQRRLIWALVSVAAGILIAGFWNYHLVDGFGRNIVSGKTIGDSAELAQSFSMNGYGFGMLFAAVAGLAATFTACNCVVFSMIPSLTCSNGQSPVKTALRSLLVFSAAVLLISAVYGFIVGLLGKAYVEQLNVREVRLLQAQITFSLLGIAMLVWAALSFGFLNRMVRRLPERLVLFFSSTSAKAGILGVFVGLFSVGRPFPVFRDFLTYAVASNNPLYTAFVMCLQGLGQIAVMVVLMVLLAYLFRRKIISWMETRPHQPQLVSAIALAAGGAYFLYYWGIGRLFDIGSWGFKLGWY</sequence>
<name>A0A8J4H4H5_9BACL</name>
<dbReference type="AlphaFoldDB" id="A0A8J4H4H5"/>
<reference evidence="2" key="1">
    <citation type="submission" date="2021-04" db="EMBL/GenBank/DDBJ databases">
        <title>Draft genome sequence of Xylanibacillus composti strain K13.</title>
        <authorList>
            <person name="Uke A."/>
            <person name="Chhe C."/>
            <person name="Baramee S."/>
            <person name="Kosugi A."/>
        </authorList>
    </citation>
    <scope>NUCLEOTIDE SEQUENCE</scope>
    <source>
        <strain evidence="2">K13</strain>
    </source>
</reference>
<keyword evidence="1" id="KW-0812">Transmembrane</keyword>
<feature type="transmembrane region" description="Helical" evidence="1">
    <location>
        <begin position="268"/>
        <end position="287"/>
    </location>
</feature>
<evidence type="ECO:0000256" key="1">
    <source>
        <dbReference type="SAM" id="Phobius"/>
    </source>
</evidence>
<keyword evidence="1" id="KW-1133">Transmembrane helix</keyword>
<feature type="transmembrane region" description="Helical" evidence="1">
    <location>
        <begin position="107"/>
        <end position="128"/>
    </location>
</feature>
<evidence type="ECO:0000313" key="2">
    <source>
        <dbReference type="EMBL" id="GIQ69357.1"/>
    </source>
</evidence>
<dbReference type="RefSeq" id="WP_213412161.1">
    <property type="nucleotide sequence ID" value="NZ_BOVK01000027.1"/>
</dbReference>
<accession>A0A8J4H4H5</accession>
<dbReference type="EMBL" id="BOVK01000027">
    <property type="protein sequence ID" value="GIQ69357.1"/>
    <property type="molecule type" value="Genomic_DNA"/>
</dbReference>
<comment type="caution">
    <text evidence="2">The sequence shown here is derived from an EMBL/GenBank/DDBJ whole genome shotgun (WGS) entry which is preliminary data.</text>
</comment>
<evidence type="ECO:0000313" key="3">
    <source>
        <dbReference type="Proteomes" id="UP000677918"/>
    </source>
</evidence>
<gene>
    <name evidence="2" type="ORF">XYCOK13_21810</name>
</gene>